<feature type="domain" description="DUF551" evidence="1">
    <location>
        <begin position="11"/>
        <end position="77"/>
    </location>
</feature>
<protein>
    <submittedName>
        <fullName evidence="2">DUF551 domain-containing protein</fullName>
    </submittedName>
</protein>
<proteinExistence type="predicted"/>
<comment type="caution">
    <text evidence="2">The sequence shown here is derived from an EMBL/GenBank/DDBJ whole genome shotgun (WGS) entry which is preliminary data.</text>
</comment>
<evidence type="ECO:0000259" key="1">
    <source>
        <dbReference type="Pfam" id="PF04448"/>
    </source>
</evidence>
<dbReference type="EMBL" id="DAAVIP010000016">
    <property type="protein sequence ID" value="HAF4949394.1"/>
    <property type="molecule type" value="Genomic_DNA"/>
</dbReference>
<dbReference type="AlphaFoldDB" id="A0A748GJ91"/>
<name>A0A748GJ91_SALER</name>
<feature type="non-terminal residue" evidence="2">
    <location>
        <position position="1"/>
    </location>
</feature>
<sequence>RAGNSPVIPDGWISCSERMPNDKDYVWCWGKSYGWTECDTFEGYYDWSRNKWWAVTDDVEEPASKVTHWMPLPEPPQEVK</sequence>
<reference evidence="2" key="2">
    <citation type="submission" date="2020-02" db="EMBL/GenBank/DDBJ databases">
        <authorList>
            <consortium name="NCBI Pathogen Detection Project"/>
        </authorList>
    </citation>
    <scope>NUCLEOTIDE SEQUENCE</scope>
    <source>
        <strain evidence="2">MA.RM_457</strain>
    </source>
</reference>
<reference evidence="2" key="1">
    <citation type="journal article" date="2018" name="Genome Biol.">
        <title>SKESA: strategic k-mer extension for scrupulous assemblies.</title>
        <authorList>
            <person name="Souvorov A."/>
            <person name="Agarwala R."/>
            <person name="Lipman D.J."/>
        </authorList>
    </citation>
    <scope>NUCLEOTIDE SEQUENCE</scope>
    <source>
        <strain evidence="2">MA.RM_457</strain>
    </source>
</reference>
<dbReference type="InterPro" id="IPR007539">
    <property type="entry name" value="DUF551"/>
</dbReference>
<dbReference type="Pfam" id="PF04448">
    <property type="entry name" value="DUF551"/>
    <property type="match status" value="1"/>
</dbReference>
<gene>
    <name evidence="2" type="ORF">G9E74_004861</name>
</gene>
<organism evidence="2">
    <name type="scientific">Salmonella enterica</name>
    <name type="common">Salmonella choleraesuis</name>
    <dbReference type="NCBI Taxonomy" id="28901"/>
    <lineage>
        <taxon>Bacteria</taxon>
        <taxon>Pseudomonadati</taxon>
        <taxon>Pseudomonadota</taxon>
        <taxon>Gammaproteobacteria</taxon>
        <taxon>Enterobacterales</taxon>
        <taxon>Enterobacteriaceae</taxon>
        <taxon>Salmonella</taxon>
    </lineage>
</organism>
<accession>A0A748GJ91</accession>
<evidence type="ECO:0000313" key="2">
    <source>
        <dbReference type="EMBL" id="HAF4949394.1"/>
    </source>
</evidence>